<feature type="compositionally biased region" description="Basic and acidic residues" evidence="1">
    <location>
        <begin position="157"/>
        <end position="171"/>
    </location>
</feature>
<organism evidence="3 4">
    <name type="scientific">Roseisalinus antarcticus</name>
    <dbReference type="NCBI Taxonomy" id="254357"/>
    <lineage>
        <taxon>Bacteria</taxon>
        <taxon>Pseudomonadati</taxon>
        <taxon>Pseudomonadota</taxon>
        <taxon>Alphaproteobacteria</taxon>
        <taxon>Rhodobacterales</taxon>
        <taxon>Roseobacteraceae</taxon>
        <taxon>Roseisalinus</taxon>
    </lineage>
</organism>
<dbReference type="InterPro" id="IPR024445">
    <property type="entry name" value="Tnp_ISXO2-like"/>
</dbReference>
<dbReference type="EMBL" id="FWFZ01000130">
    <property type="protein sequence ID" value="SLN78098.1"/>
    <property type="molecule type" value="Genomic_DNA"/>
</dbReference>
<sequence>MPRFEPAEFGRLLARLTPQELRQAEGLVADARKRAEAVLEIDARADAGGPAASCPRCGGDARTRWGRTRTGTQRWNCSGCGVTWSGRSDTPLARVHRPDLVVALARDMIEAPQPMSCRRGAEVLGASRHSIWRWRMAIIGALKPEPDATLAGIVEADEAHQRESRKGSREWVRHRRDPVNHPVPPRLRWRAYRRRGGSAVAPPGGWRAWEKKLLAVTDRAGHRAFEAIADAGQAAISGALLPVMAPDAVLCTDGFVTYERIAKDARIPHFALNAGRRTERTPRSHHINTVNALISRFRAFMQPFCGPASKNLAAYGRWHAARSNADRSYLHALRLLLASGPRANTVC</sequence>
<evidence type="ECO:0000256" key="1">
    <source>
        <dbReference type="SAM" id="MobiDB-lite"/>
    </source>
</evidence>
<evidence type="ECO:0000313" key="4">
    <source>
        <dbReference type="Proteomes" id="UP000193900"/>
    </source>
</evidence>
<evidence type="ECO:0000313" key="3">
    <source>
        <dbReference type="EMBL" id="SLN78098.1"/>
    </source>
</evidence>
<dbReference type="OrthoDB" id="7355934at2"/>
<name>A0A1Y5U238_9RHOB</name>
<feature type="region of interest" description="Disordered" evidence="1">
    <location>
        <begin position="157"/>
        <end position="177"/>
    </location>
</feature>
<protein>
    <submittedName>
        <fullName evidence="3">ISXO2-like transposase domain protein</fullName>
    </submittedName>
</protein>
<reference evidence="3 4" key="1">
    <citation type="submission" date="2017-03" db="EMBL/GenBank/DDBJ databases">
        <authorList>
            <person name="Afonso C.L."/>
            <person name="Miller P.J."/>
            <person name="Scott M.A."/>
            <person name="Spackman E."/>
            <person name="Goraichik I."/>
            <person name="Dimitrov K.M."/>
            <person name="Suarez D.L."/>
            <person name="Swayne D.E."/>
        </authorList>
    </citation>
    <scope>NUCLEOTIDE SEQUENCE [LARGE SCALE GENOMIC DNA]</scope>
    <source>
        <strain evidence="3 4">CECT 7023</strain>
    </source>
</reference>
<accession>A0A1Y5U238</accession>
<gene>
    <name evidence="3" type="ORF">ROA7023_04752</name>
</gene>
<dbReference type="RefSeq" id="WP_085881355.1">
    <property type="nucleotide sequence ID" value="NZ_FWFZ01000130.1"/>
</dbReference>
<feature type="domain" description="ISXO2-like transposase" evidence="2">
    <location>
        <begin position="149"/>
        <end position="324"/>
    </location>
</feature>
<dbReference type="NCBIfam" id="NF033547">
    <property type="entry name" value="transpos_IS1595"/>
    <property type="match status" value="1"/>
</dbReference>
<dbReference type="AlphaFoldDB" id="A0A1Y5U238"/>
<proteinExistence type="predicted"/>
<dbReference type="SMART" id="SM01126">
    <property type="entry name" value="DDE_Tnp_IS1595"/>
    <property type="match status" value="1"/>
</dbReference>
<evidence type="ECO:0000259" key="2">
    <source>
        <dbReference type="SMART" id="SM01126"/>
    </source>
</evidence>
<dbReference type="Proteomes" id="UP000193900">
    <property type="component" value="Unassembled WGS sequence"/>
</dbReference>
<keyword evidence="4" id="KW-1185">Reference proteome</keyword>